<comment type="caution">
    <text evidence="2">The sequence shown here is derived from an EMBL/GenBank/DDBJ whole genome shotgun (WGS) entry which is preliminary data.</text>
</comment>
<evidence type="ECO:0008006" key="4">
    <source>
        <dbReference type="Google" id="ProtNLM"/>
    </source>
</evidence>
<dbReference type="Proteomes" id="UP000242660">
    <property type="component" value="Unassembled WGS sequence"/>
</dbReference>
<dbReference type="SUPFAM" id="SSF110087">
    <property type="entry name" value="DR1885-like metal-binding protein"/>
    <property type="match status" value="1"/>
</dbReference>
<evidence type="ECO:0000256" key="1">
    <source>
        <dbReference type="SAM" id="SignalP"/>
    </source>
</evidence>
<dbReference type="Pfam" id="PF04314">
    <property type="entry name" value="PCuAC"/>
    <property type="match status" value="1"/>
</dbReference>
<dbReference type="Gene3D" id="2.60.40.1890">
    <property type="entry name" value="PCu(A)C copper chaperone"/>
    <property type="match status" value="1"/>
</dbReference>
<feature type="chain" id="PRO_5045343639" description="Copper chaperone PCu(A)C" evidence="1">
    <location>
        <begin position="21"/>
        <end position="161"/>
    </location>
</feature>
<dbReference type="PANTHER" id="PTHR36302">
    <property type="entry name" value="BLR7088 PROTEIN"/>
    <property type="match status" value="1"/>
</dbReference>
<keyword evidence="1" id="KW-0732">Signal</keyword>
<organism evidence="2 3">
    <name type="scientific">Candidatus Pandoraea novymonadis</name>
    <dbReference type="NCBI Taxonomy" id="1808959"/>
    <lineage>
        <taxon>Bacteria</taxon>
        <taxon>Pseudomonadati</taxon>
        <taxon>Pseudomonadota</taxon>
        <taxon>Betaproteobacteria</taxon>
        <taxon>Burkholderiales</taxon>
        <taxon>Burkholderiaceae</taxon>
        <taxon>Pandoraea</taxon>
    </lineage>
</organism>
<protein>
    <recommendedName>
        <fullName evidence="4">Copper chaperone PCu(A)C</fullName>
    </recommendedName>
</protein>
<dbReference type="InterPro" id="IPR036182">
    <property type="entry name" value="PCuAC_sf"/>
</dbReference>
<dbReference type="InterPro" id="IPR058248">
    <property type="entry name" value="Lxx211020-like"/>
</dbReference>
<evidence type="ECO:0000313" key="3">
    <source>
        <dbReference type="Proteomes" id="UP000242660"/>
    </source>
</evidence>
<dbReference type="EMBL" id="MUHY01000003">
    <property type="protein sequence ID" value="PSB91631.1"/>
    <property type="molecule type" value="Genomic_DNA"/>
</dbReference>
<gene>
    <name evidence="2" type="ORF">BZL35_00848</name>
</gene>
<sequence>MKKKIWLGVILSLNITAAMAAQVDVSGAWVRGTVPGQKSTGVFMKLKAHEPTTLVSVSTPVAGFSEIHEMKMEGRLMKMRELKKGLPLRAMRTVKLKPGGYHIMIMDLKEQLKNGDTVPLTLRFEDARHVVTDQQVNVPVRDLVSGAPAGYRKSVVRQHDK</sequence>
<accession>A0ABX5FD23</accession>
<evidence type="ECO:0000313" key="2">
    <source>
        <dbReference type="EMBL" id="PSB91631.1"/>
    </source>
</evidence>
<proteinExistence type="predicted"/>
<name>A0ABX5FD23_9BURK</name>
<dbReference type="PANTHER" id="PTHR36302:SF1">
    <property type="entry name" value="COPPER CHAPERONE PCU(A)C"/>
    <property type="match status" value="1"/>
</dbReference>
<dbReference type="RefSeq" id="WP_106182988.1">
    <property type="nucleotide sequence ID" value="NZ_MUHY01000003.1"/>
</dbReference>
<feature type="signal peptide" evidence="1">
    <location>
        <begin position="1"/>
        <end position="20"/>
    </location>
</feature>
<dbReference type="InterPro" id="IPR007410">
    <property type="entry name" value="LpqE-like"/>
</dbReference>
<reference evidence="2 3" key="1">
    <citation type="journal article" date="2017" name="Front. Microbiol.">
        <title>Genome of Ca. Pandoraea novymonadis, an Endosymbiotic Bacterium of the Trypanosomatid Novymonas esmeraldas.</title>
        <authorList>
            <person name="Kostygov A.Y."/>
            <person name="Butenko A."/>
            <person name="Nenarokova A."/>
            <person name="Tashyreva D."/>
            <person name="Flegontov P."/>
            <person name="Lukes J."/>
            <person name="Yurchenko V."/>
        </authorList>
    </citation>
    <scope>NUCLEOTIDE SEQUENCE [LARGE SCALE GENOMIC DNA]</scope>
    <source>
        <strain evidence="2 3">E262</strain>
    </source>
</reference>
<keyword evidence="3" id="KW-1185">Reference proteome</keyword>